<evidence type="ECO:0000256" key="1">
    <source>
        <dbReference type="ARBA" id="ARBA00004123"/>
    </source>
</evidence>
<evidence type="ECO:0000313" key="11">
    <source>
        <dbReference type="EMBL" id="KAE8265826.1"/>
    </source>
</evidence>
<comment type="caution">
    <text evidence="11">The sequence shown here is derived from an EMBL/GenBank/DDBJ whole genome shotgun (WGS) entry which is preliminary data.</text>
</comment>
<dbReference type="Proteomes" id="UP000836402">
    <property type="component" value="Unassembled WGS sequence"/>
</dbReference>
<reference evidence="11" key="1">
    <citation type="submission" date="2016-04" db="EMBL/GenBank/DDBJ databases">
        <authorList>
            <person name="Nguyen H.D."/>
            <person name="Kesanakurti P."/>
            <person name="Cullis J."/>
            <person name="Levesque C.A."/>
            <person name="Hambleton S."/>
        </authorList>
    </citation>
    <scope>NUCLEOTIDE SEQUENCE</scope>
    <source>
        <strain evidence="11">DAOMC 238032</strain>
    </source>
</reference>
<feature type="region of interest" description="Disordered" evidence="8">
    <location>
        <begin position="368"/>
        <end position="459"/>
    </location>
</feature>
<evidence type="ECO:0000256" key="3">
    <source>
        <dbReference type="ARBA" id="ARBA00018505"/>
    </source>
</evidence>
<dbReference type="InterPro" id="IPR000953">
    <property type="entry name" value="Chromo/chromo_shadow_dom"/>
</dbReference>
<evidence type="ECO:0000256" key="8">
    <source>
        <dbReference type="SAM" id="MobiDB-lite"/>
    </source>
</evidence>
<evidence type="ECO:0000256" key="5">
    <source>
        <dbReference type="ARBA" id="ARBA00023015"/>
    </source>
</evidence>
<dbReference type="InterPro" id="IPR008676">
    <property type="entry name" value="MRG"/>
</dbReference>
<dbReference type="EMBL" id="CAJHJG010003088">
    <property type="protein sequence ID" value="CAD6926196.1"/>
    <property type="molecule type" value="Genomic_DNA"/>
</dbReference>
<keyword evidence="6" id="KW-0804">Transcription</keyword>
<accession>A0A177VG52</accession>
<gene>
    <name evidence="11" type="ORF">A4X03_0g18</name>
    <name evidence="10" type="ORF">JKIAZH3_G2794</name>
</gene>
<keyword evidence="4" id="KW-0156">Chromatin regulator</keyword>
<dbReference type="Gene3D" id="2.30.30.140">
    <property type="match status" value="1"/>
</dbReference>
<comment type="subcellular location">
    <subcellularLocation>
        <location evidence="1">Nucleus</location>
    </subcellularLocation>
</comment>
<sequence length="612" mass="63762">MQFKIGEKVLCFHGPLLYTAKILKAENRTADEGAQIEAAATQEGYVVTTSQAGPFYFVHYQGWKQTWDEWVPETRLMKFIDENLQFSKRLAESYRGSTNSKPAAAAAASSSSSSAPAPAGAQKAGSAEREDGSSGGGEDGPPGLGARGADDGSGSGGVGAAGRTSGVGKGQGGGNAGRGAKRSREVADQEDEYVKRPEVKIPIPEPLKIILVDDWERVTKNSQLVQLPRRPCVQQVLEDYKEHYNKHRKGAKRTNATTLAEVLDGLRLYFDKSLTHNLLYRFERLQYTEFRKAWMKGQERDAFNVTGQEFVAGVRSRTDEEVAKDKEKEEKDKEKEKAKEKEVAAVAAAAGATTAAGDVASSSSAATPAAATSGAGSASAPAPAPAPTPTDGPVSTLAADGASGTAATSTTPGTGAGAEGTAAVTANNTSSTVDGATTGPDGDGDITMDTTSGGKTSAVSAPVAAQTTAAVSTSSTTASPAPAAALPASTTTPATTTTATTPAPATAAAKGKGPNRGGLAGGLLGTEVVSGTAMRQRDDLMEPSRIYGAEHLLRLFVNLPALVAHTTLDSESIQILKDHLNEFMTYMTRERDRIFVKEYEPASVEYHRLSGI</sequence>
<feature type="compositionally biased region" description="Gly residues" evidence="8">
    <location>
        <begin position="133"/>
        <end position="177"/>
    </location>
</feature>
<proteinExistence type="inferred from homology"/>
<name>A0A177VG52_9BASI</name>
<feature type="compositionally biased region" description="Low complexity" evidence="8">
    <location>
        <begin position="368"/>
        <end position="381"/>
    </location>
</feature>
<dbReference type="InterPro" id="IPR016197">
    <property type="entry name" value="Chromo-like_dom_sf"/>
</dbReference>
<keyword evidence="13" id="KW-1185">Reference proteome</keyword>
<feature type="compositionally biased region" description="Low complexity" evidence="8">
    <location>
        <begin position="395"/>
        <end position="459"/>
    </location>
</feature>
<dbReference type="GO" id="GO:0032221">
    <property type="term" value="C:Rpd3S complex"/>
    <property type="evidence" value="ECO:0007669"/>
    <property type="project" value="TreeGrafter"/>
</dbReference>
<dbReference type="PROSITE" id="PS51640">
    <property type="entry name" value="MRG"/>
    <property type="match status" value="1"/>
</dbReference>
<dbReference type="InterPro" id="IPR025995">
    <property type="entry name" value="Tudor-knot"/>
</dbReference>
<feature type="compositionally biased region" description="Low complexity" evidence="8">
    <location>
        <begin position="475"/>
        <end position="509"/>
    </location>
</feature>
<feature type="compositionally biased region" description="Low complexity" evidence="8">
    <location>
        <begin position="105"/>
        <end position="125"/>
    </location>
</feature>
<evidence type="ECO:0000256" key="2">
    <source>
        <dbReference type="ARBA" id="ARBA00009093"/>
    </source>
</evidence>
<dbReference type="SMART" id="SM00298">
    <property type="entry name" value="CHROMO"/>
    <property type="match status" value="1"/>
</dbReference>
<dbReference type="Pfam" id="PF05712">
    <property type="entry name" value="MRG"/>
    <property type="match status" value="1"/>
</dbReference>
<evidence type="ECO:0000256" key="6">
    <source>
        <dbReference type="ARBA" id="ARBA00023163"/>
    </source>
</evidence>
<dbReference type="Gene3D" id="1.10.274.30">
    <property type="entry name" value="MRG domain"/>
    <property type="match status" value="2"/>
</dbReference>
<feature type="domain" description="Chromo" evidence="9">
    <location>
        <begin position="2"/>
        <end position="92"/>
    </location>
</feature>
<dbReference type="SUPFAM" id="SSF54160">
    <property type="entry name" value="Chromo domain-like"/>
    <property type="match status" value="1"/>
</dbReference>
<dbReference type="PANTHER" id="PTHR10880:SF15">
    <property type="entry name" value="MSL COMPLEX SUBUNIT 3"/>
    <property type="match status" value="1"/>
</dbReference>
<evidence type="ECO:0000313" key="12">
    <source>
        <dbReference type="Proteomes" id="UP000077671"/>
    </source>
</evidence>
<reference evidence="11" key="2">
    <citation type="journal article" date="2019" name="IMA Fungus">
        <title>Genome sequencing and comparison of five Tilletia species to identify candidate genes for the detection of regulated species infecting wheat.</title>
        <authorList>
            <person name="Nguyen H.D.T."/>
            <person name="Sultana T."/>
            <person name="Kesanakurti P."/>
            <person name="Hambleton S."/>
        </authorList>
    </citation>
    <scope>NUCLEOTIDE SEQUENCE</scope>
    <source>
        <strain evidence="11">DAOMC 238032</strain>
    </source>
</reference>
<evidence type="ECO:0000313" key="10">
    <source>
        <dbReference type="EMBL" id="CAD6926196.1"/>
    </source>
</evidence>
<evidence type="ECO:0000256" key="7">
    <source>
        <dbReference type="ARBA" id="ARBA00023242"/>
    </source>
</evidence>
<dbReference type="PANTHER" id="PTHR10880">
    <property type="entry name" value="MORTALITY FACTOR 4-LIKE PROTEIN"/>
    <property type="match status" value="1"/>
</dbReference>
<dbReference type="Proteomes" id="UP000077671">
    <property type="component" value="Unassembled WGS sequence"/>
</dbReference>
<keyword evidence="5" id="KW-0805">Transcription regulation</keyword>
<evidence type="ECO:0000259" key="9">
    <source>
        <dbReference type="SMART" id="SM00298"/>
    </source>
</evidence>
<feature type="compositionally biased region" description="Basic and acidic residues" evidence="8">
    <location>
        <begin position="182"/>
        <end position="193"/>
    </location>
</feature>
<feature type="region of interest" description="Disordered" evidence="8">
    <location>
        <begin position="475"/>
        <end position="518"/>
    </location>
</feature>
<feature type="region of interest" description="Disordered" evidence="8">
    <location>
        <begin position="105"/>
        <end position="193"/>
    </location>
</feature>
<dbReference type="InterPro" id="IPR038217">
    <property type="entry name" value="MRG_C_sf"/>
</dbReference>
<dbReference type="GO" id="GO:0006338">
    <property type="term" value="P:chromatin remodeling"/>
    <property type="evidence" value="ECO:0007669"/>
    <property type="project" value="UniProtKB-ARBA"/>
</dbReference>
<dbReference type="EMBL" id="LWDD02000001">
    <property type="protein sequence ID" value="KAE8265826.1"/>
    <property type="molecule type" value="Genomic_DNA"/>
</dbReference>
<evidence type="ECO:0000256" key="4">
    <source>
        <dbReference type="ARBA" id="ARBA00022853"/>
    </source>
</evidence>
<evidence type="ECO:0000313" key="13">
    <source>
        <dbReference type="Proteomes" id="UP000836402"/>
    </source>
</evidence>
<dbReference type="InterPro" id="IPR026541">
    <property type="entry name" value="MRG_dom"/>
</dbReference>
<protein>
    <recommendedName>
        <fullName evidence="3">Chromatin modification-related protein EAF3</fullName>
    </recommendedName>
</protein>
<dbReference type="GO" id="GO:0035267">
    <property type="term" value="C:NuA4 histone acetyltransferase complex"/>
    <property type="evidence" value="ECO:0007669"/>
    <property type="project" value="TreeGrafter"/>
</dbReference>
<keyword evidence="7" id="KW-0539">Nucleus</keyword>
<dbReference type="GO" id="GO:0006355">
    <property type="term" value="P:regulation of DNA-templated transcription"/>
    <property type="evidence" value="ECO:0007669"/>
    <property type="project" value="InterPro"/>
</dbReference>
<reference evidence="10" key="3">
    <citation type="submission" date="2020-10" db="EMBL/GenBank/DDBJ databases">
        <authorList>
            <person name="Sedaghatjoo S."/>
        </authorList>
    </citation>
    <scope>NUCLEOTIDE SEQUENCE</scope>
    <source>
        <strain evidence="10">AZH3</strain>
    </source>
</reference>
<comment type="similarity">
    <text evidence="2">Belongs to the MRG family.</text>
</comment>
<dbReference type="Pfam" id="PF11717">
    <property type="entry name" value="Tudor-knot"/>
    <property type="match status" value="1"/>
</dbReference>
<feature type="region of interest" description="Disordered" evidence="8">
    <location>
        <begin position="316"/>
        <end position="339"/>
    </location>
</feature>
<dbReference type="AlphaFoldDB" id="A0A177VG52"/>
<organism evidence="11 12">
    <name type="scientific">Tilletia caries</name>
    <name type="common">wheat bunt fungus</name>
    <dbReference type="NCBI Taxonomy" id="13290"/>
    <lineage>
        <taxon>Eukaryota</taxon>
        <taxon>Fungi</taxon>
        <taxon>Dikarya</taxon>
        <taxon>Basidiomycota</taxon>
        <taxon>Ustilaginomycotina</taxon>
        <taxon>Exobasidiomycetes</taxon>
        <taxon>Tilletiales</taxon>
        <taxon>Tilletiaceae</taxon>
        <taxon>Tilletia</taxon>
    </lineage>
</organism>